<dbReference type="Proteomes" id="UP000618931">
    <property type="component" value="Unassembled WGS sequence"/>
</dbReference>
<dbReference type="EMBL" id="JADQDM010000002">
    <property type="protein sequence ID" value="MBF9220357.1"/>
    <property type="molecule type" value="Genomic_DNA"/>
</dbReference>
<organism evidence="1 2">
    <name type="scientific">Hymenobacter ruricola</name>
    <dbReference type="NCBI Taxonomy" id="2791023"/>
    <lineage>
        <taxon>Bacteria</taxon>
        <taxon>Pseudomonadati</taxon>
        <taxon>Bacteroidota</taxon>
        <taxon>Cytophagia</taxon>
        <taxon>Cytophagales</taxon>
        <taxon>Hymenobacteraceae</taxon>
        <taxon>Hymenobacter</taxon>
    </lineage>
</organism>
<protein>
    <submittedName>
        <fullName evidence="1">Uncharacterized protein</fullName>
    </submittedName>
</protein>
<accession>A0ABS0I0D0</accession>
<evidence type="ECO:0000313" key="1">
    <source>
        <dbReference type="EMBL" id="MBF9220357.1"/>
    </source>
</evidence>
<comment type="caution">
    <text evidence="1">The sequence shown here is derived from an EMBL/GenBank/DDBJ whole genome shotgun (WGS) entry which is preliminary data.</text>
</comment>
<evidence type="ECO:0000313" key="2">
    <source>
        <dbReference type="Proteomes" id="UP000618931"/>
    </source>
</evidence>
<sequence length="91" mass="9910">MTPEEQKIIDASLDQARRLHDNLRGIWDGDTLATFYYSVISGTIARNGPEVAKALGAMLTEVYTNTAKSHVDLGKLANGFANGKTETEKPD</sequence>
<keyword evidence="2" id="KW-1185">Reference proteome</keyword>
<dbReference type="RefSeq" id="WP_196291820.1">
    <property type="nucleotide sequence ID" value="NZ_JADQDM010000002.1"/>
</dbReference>
<name>A0ABS0I0D0_9BACT</name>
<proteinExistence type="predicted"/>
<gene>
    <name evidence="1" type="ORF">I2H31_04510</name>
</gene>
<reference evidence="1 2" key="1">
    <citation type="submission" date="2020-11" db="EMBL/GenBank/DDBJ databases">
        <authorList>
            <person name="Kim M.K."/>
        </authorList>
    </citation>
    <scope>NUCLEOTIDE SEQUENCE [LARGE SCALE GENOMIC DNA]</scope>
    <source>
        <strain evidence="1 2">BT662</strain>
    </source>
</reference>